<reference evidence="1 2" key="1">
    <citation type="journal article" date="2019" name="Genome Biol. Evol.">
        <title>Insights into the evolution of the New World diploid cottons (Gossypium, subgenus Houzingenia) based on genome sequencing.</title>
        <authorList>
            <person name="Grover C.E."/>
            <person name="Arick M.A. 2nd"/>
            <person name="Thrash A."/>
            <person name="Conover J.L."/>
            <person name="Sanders W.S."/>
            <person name="Peterson D.G."/>
            <person name="Frelichowski J.E."/>
            <person name="Scheffler J.A."/>
            <person name="Scheffler B.E."/>
            <person name="Wendel J.F."/>
        </authorList>
    </citation>
    <scope>NUCLEOTIDE SEQUENCE [LARGE SCALE GENOMIC DNA]</scope>
    <source>
        <strain evidence="1">185</strain>
        <tissue evidence="1">Leaf</tissue>
    </source>
</reference>
<accession>A0A7J8XII2</accession>
<protein>
    <submittedName>
        <fullName evidence="1">Uncharacterized protein</fullName>
    </submittedName>
</protein>
<comment type="caution">
    <text evidence="1">The sequence shown here is derived from an EMBL/GenBank/DDBJ whole genome shotgun (WGS) entry which is preliminary data.</text>
</comment>
<dbReference type="Proteomes" id="UP000593577">
    <property type="component" value="Unassembled WGS sequence"/>
</dbReference>
<evidence type="ECO:0000313" key="1">
    <source>
        <dbReference type="EMBL" id="MBA0686714.1"/>
    </source>
</evidence>
<gene>
    <name evidence="1" type="ORF">Goari_014302</name>
</gene>
<organism evidence="1 2">
    <name type="scientific">Gossypium aridum</name>
    <name type="common">American cotton</name>
    <name type="synonym">Erioxylum aridum</name>
    <dbReference type="NCBI Taxonomy" id="34290"/>
    <lineage>
        <taxon>Eukaryota</taxon>
        <taxon>Viridiplantae</taxon>
        <taxon>Streptophyta</taxon>
        <taxon>Embryophyta</taxon>
        <taxon>Tracheophyta</taxon>
        <taxon>Spermatophyta</taxon>
        <taxon>Magnoliopsida</taxon>
        <taxon>eudicotyledons</taxon>
        <taxon>Gunneridae</taxon>
        <taxon>Pentapetalae</taxon>
        <taxon>rosids</taxon>
        <taxon>malvids</taxon>
        <taxon>Malvales</taxon>
        <taxon>Malvaceae</taxon>
        <taxon>Malvoideae</taxon>
        <taxon>Gossypium</taxon>
    </lineage>
</organism>
<name>A0A7J8XII2_GOSAI</name>
<proteinExistence type="predicted"/>
<evidence type="ECO:0000313" key="2">
    <source>
        <dbReference type="Proteomes" id="UP000593577"/>
    </source>
</evidence>
<keyword evidence="2" id="KW-1185">Reference proteome</keyword>
<dbReference type="AlphaFoldDB" id="A0A7J8XII2"/>
<sequence length="34" mass="3962">MRPFKFGLRKYSKKKVIVLRRGTCQNYGTSLTLA</sequence>
<dbReference type="EMBL" id="JABFAA010000007">
    <property type="protein sequence ID" value="MBA0686714.1"/>
    <property type="molecule type" value="Genomic_DNA"/>
</dbReference>